<feature type="compositionally biased region" description="Basic and acidic residues" evidence="5">
    <location>
        <begin position="167"/>
        <end position="189"/>
    </location>
</feature>
<comment type="function">
    <text evidence="3">Lytic transglycosylase with a strong preference for naked glycan strands that lack stem peptides.</text>
</comment>
<organism evidence="7 8">
    <name type="scientific">Candidatus Prevotella avicola</name>
    <dbReference type="NCBI Taxonomy" id="2838738"/>
    <lineage>
        <taxon>Bacteria</taxon>
        <taxon>Pseudomonadati</taxon>
        <taxon>Bacteroidota</taxon>
        <taxon>Bacteroidia</taxon>
        <taxon>Bacteroidales</taxon>
        <taxon>Prevotellaceae</taxon>
        <taxon>Prevotella</taxon>
    </lineage>
</organism>
<gene>
    <name evidence="3" type="primary">rlpA</name>
    <name evidence="7" type="ORF">H9966_08390</name>
</gene>
<dbReference type="NCBIfam" id="TIGR00413">
    <property type="entry name" value="rlpA"/>
    <property type="match status" value="1"/>
</dbReference>
<evidence type="ECO:0000256" key="1">
    <source>
        <dbReference type="ARBA" id="ARBA00023239"/>
    </source>
</evidence>
<evidence type="ECO:0000313" key="8">
    <source>
        <dbReference type="Proteomes" id="UP000824055"/>
    </source>
</evidence>
<feature type="domain" description="RlpA-like protein double-psi beta-barrel" evidence="6">
    <location>
        <begin position="16"/>
        <end position="105"/>
    </location>
</feature>
<comment type="similarity">
    <text evidence="3 4">Belongs to the RlpA family.</text>
</comment>
<dbReference type="EMBL" id="DXBE01000062">
    <property type="protein sequence ID" value="HIZ69880.1"/>
    <property type="molecule type" value="Genomic_DNA"/>
</dbReference>
<dbReference type="EC" id="4.2.2.-" evidence="3"/>
<evidence type="ECO:0000256" key="4">
    <source>
        <dbReference type="RuleBase" id="RU003495"/>
    </source>
</evidence>
<evidence type="ECO:0000259" key="6">
    <source>
        <dbReference type="Pfam" id="PF03330"/>
    </source>
</evidence>
<dbReference type="GO" id="GO:0000270">
    <property type="term" value="P:peptidoglycan metabolic process"/>
    <property type="evidence" value="ECO:0007669"/>
    <property type="project" value="UniProtKB-UniRule"/>
</dbReference>
<protein>
    <recommendedName>
        <fullName evidence="3">Probable endolytic peptidoglycan transglycosylase RlpA</fullName>
        <ecNumber evidence="3">4.2.2.-</ecNumber>
    </recommendedName>
</protein>
<dbReference type="InterPro" id="IPR009009">
    <property type="entry name" value="RlpA-like_DPBB"/>
</dbReference>
<dbReference type="InterPro" id="IPR034718">
    <property type="entry name" value="RlpA"/>
</dbReference>
<evidence type="ECO:0000256" key="3">
    <source>
        <dbReference type="HAMAP-Rule" id="MF_02071"/>
    </source>
</evidence>
<dbReference type="Proteomes" id="UP000824055">
    <property type="component" value="Unassembled WGS sequence"/>
</dbReference>
<dbReference type="HAMAP" id="MF_02071">
    <property type="entry name" value="RlpA"/>
    <property type="match status" value="1"/>
</dbReference>
<accession>A0A9D2G0K0</accession>
<evidence type="ECO:0000313" key="7">
    <source>
        <dbReference type="EMBL" id="HIZ69880.1"/>
    </source>
</evidence>
<dbReference type="GO" id="GO:0071555">
    <property type="term" value="P:cell wall organization"/>
    <property type="evidence" value="ECO:0007669"/>
    <property type="project" value="UniProtKB-KW"/>
</dbReference>
<dbReference type="CDD" id="cd22268">
    <property type="entry name" value="DPBB_RlpA-like"/>
    <property type="match status" value="1"/>
</dbReference>
<dbReference type="GO" id="GO:0008932">
    <property type="term" value="F:lytic endotransglycosylase activity"/>
    <property type="evidence" value="ECO:0007669"/>
    <property type="project" value="UniProtKB-UniRule"/>
</dbReference>
<dbReference type="PANTHER" id="PTHR34183:SF8">
    <property type="entry name" value="ENDOLYTIC PEPTIDOGLYCAN TRANSGLYCOSYLASE RLPA-RELATED"/>
    <property type="match status" value="1"/>
</dbReference>
<reference evidence="7" key="2">
    <citation type="submission" date="2021-04" db="EMBL/GenBank/DDBJ databases">
        <authorList>
            <person name="Gilroy R."/>
        </authorList>
    </citation>
    <scope>NUCLEOTIDE SEQUENCE</scope>
    <source>
        <strain evidence="7">ChiHecec3B27-8219</strain>
    </source>
</reference>
<sequence length="204" mass="23136">MLFMVITVCLSAWSQQQGKASFYSKRATGARTASGERLHHDSMTCAHKFYPFGTMLKVTNLSNKKSVVVRVTDRGPFVKGRIIDLSWGAAKEIGMLSQGIAPVKVEVVDETTIPMRPKDDIDLPKIDFELAEASYSFIDKWKEASDGQETSPKPKAQARQRTRHSAKARERNQENKKATNQRQTEEKEGQNTWNRVFDKIKNVF</sequence>
<dbReference type="AlphaFoldDB" id="A0A9D2G0K0"/>
<comment type="caution">
    <text evidence="7">The sequence shown here is derived from an EMBL/GenBank/DDBJ whole genome shotgun (WGS) entry which is preliminary data.</text>
</comment>
<feature type="region of interest" description="Disordered" evidence="5">
    <location>
        <begin position="143"/>
        <end position="193"/>
    </location>
</feature>
<name>A0A9D2G0K0_9BACT</name>
<dbReference type="SUPFAM" id="SSF50685">
    <property type="entry name" value="Barwin-like endoglucanases"/>
    <property type="match status" value="1"/>
</dbReference>
<dbReference type="PANTHER" id="PTHR34183">
    <property type="entry name" value="ENDOLYTIC PEPTIDOGLYCAN TRANSGLYCOSYLASE RLPA"/>
    <property type="match status" value="1"/>
</dbReference>
<dbReference type="Pfam" id="PF03330">
    <property type="entry name" value="DPBB_1"/>
    <property type="match status" value="1"/>
</dbReference>
<evidence type="ECO:0000256" key="2">
    <source>
        <dbReference type="ARBA" id="ARBA00023316"/>
    </source>
</evidence>
<feature type="compositionally biased region" description="Basic residues" evidence="5">
    <location>
        <begin position="156"/>
        <end position="166"/>
    </location>
</feature>
<dbReference type="InterPro" id="IPR036908">
    <property type="entry name" value="RlpA-like_sf"/>
</dbReference>
<dbReference type="InterPro" id="IPR012997">
    <property type="entry name" value="RplA"/>
</dbReference>
<dbReference type="Gene3D" id="2.40.40.10">
    <property type="entry name" value="RlpA-like domain"/>
    <property type="match status" value="1"/>
</dbReference>
<keyword evidence="1 3" id="KW-0456">Lyase</keyword>
<evidence type="ECO:0000256" key="5">
    <source>
        <dbReference type="SAM" id="MobiDB-lite"/>
    </source>
</evidence>
<proteinExistence type="inferred from homology"/>
<keyword evidence="2 3" id="KW-0961">Cell wall biogenesis/degradation</keyword>
<reference evidence="7" key="1">
    <citation type="journal article" date="2021" name="PeerJ">
        <title>Extensive microbial diversity within the chicken gut microbiome revealed by metagenomics and culture.</title>
        <authorList>
            <person name="Gilroy R."/>
            <person name="Ravi A."/>
            <person name="Getino M."/>
            <person name="Pursley I."/>
            <person name="Horton D.L."/>
            <person name="Alikhan N.F."/>
            <person name="Baker D."/>
            <person name="Gharbi K."/>
            <person name="Hall N."/>
            <person name="Watson M."/>
            <person name="Adriaenssens E.M."/>
            <person name="Foster-Nyarko E."/>
            <person name="Jarju S."/>
            <person name="Secka A."/>
            <person name="Antonio M."/>
            <person name="Oren A."/>
            <person name="Chaudhuri R.R."/>
            <person name="La Ragione R."/>
            <person name="Hildebrand F."/>
            <person name="Pallen M.J."/>
        </authorList>
    </citation>
    <scope>NUCLEOTIDE SEQUENCE</scope>
    <source>
        <strain evidence="7">ChiHecec3B27-8219</strain>
    </source>
</reference>